<evidence type="ECO:0000256" key="4">
    <source>
        <dbReference type="ARBA" id="ARBA00022692"/>
    </source>
</evidence>
<keyword evidence="5 7" id="KW-1133">Transmembrane helix</keyword>
<comment type="caution">
    <text evidence="9">The sequence shown here is derived from an EMBL/GenBank/DDBJ whole genome shotgun (WGS) entry which is preliminary data.</text>
</comment>
<feature type="transmembrane region" description="Helical" evidence="7">
    <location>
        <begin position="127"/>
        <end position="148"/>
    </location>
</feature>
<dbReference type="EMBL" id="PFEV01000170">
    <property type="protein sequence ID" value="PIV70731.1"/>
    <property type="molecule type" value="Genomic_DNA"/>
</dbReference>
<name>A0A2M7EJI9_9BACT</name>
<reference evidence="10" key="1">
    <citation type="submission" date="2017-09" db="EMBL/GenBank/DDBJ databases">
        <title>Depth-based differentiation of microbial function through sediment-hosted aquifers and enrichment of novel symbionts in the deep terrestrial subsurface.</title>
        <authorList>
            <person name="Probst A.J."/>
            <person name="Ladd B."/>
            <person name="Jarett J.K."/>
            <person name="Geller-Mcgrath D.E."/>
            <person name="Sieber C.M.K."/>
            <person name="Emerson J.B."/>
            <person name="Anantharaman K."/>
            <person name="Thomas B.C."/>
            <person name="Malmstrom R."/>
            <person name="Stieglmeier M."/>
            <person name="Klingl A."/>
            <person name="Woyke T."/>
            <person name="Ryan C.M."/>
            <person name="Banfield J.F."/>
        </authorList>
    </citation>
    <scope>NUCLEOTIDE SEQUENCE [LARGE SCALE GENOMIC DNA]</scope>
</reference>
<proteinExistence type="inferred from homology"/>
<comment type="subcellular location">
    <subcellularLocation>
        <location evidence="1 7">Cell membrane</location>
        <topology evidence="1 7">Multi-pass membrane protein</topology>
    </subcellularLocation>
</comment>
<dbReference type="Pfam" id="PF09335">
    <property type="entry name" value="VTT_dom"/>
    <property type="match status" value="1"/>
</dbReference>
<evidence type="ECO:0000256" key="1">
    <source>
        <dbReference type="ARBA" id="ARBA00004651"/>
    </source>
</evidence>
<dbReference type="InterPro" id="IPR032816">
    <property type="entry name" value="VTT_dom"/>
</dbReference>
<keyword evidence="6 7" id="KW-0472">Membrane</keyword>
<evidence type="ECO:0000259" key="8">
    <source>
        <dbReference type="Pfam" id="PF09335"/>
    </source>
</evidence>
<feature type="transmembrane region" description="Helical" evidence="7">
    <location>
        <begin position="54"/>
        <end position="82"/>
    </location>
</feature>
<evidence type="ECO:0000256" key="7">
    <source>
        <dbReference type="RuleBase" id="RU367016"/>
    </source>
</evidence>
<feature type="transmembrane region" description="Helical" evidence="7">
    <location>
        <begin position="154"/>
        <end position="175"/>
    </location>
</feature>
<evidence type="ECO:0000313" key="9">
    <source>
        <dbReference type="EMBL" id="PIV70731.1"/>
    </source>
</evidence>
<feature type="transmembrane region" description="Helical" evidence="7">
    <location>
        <begin position="21"/>
        <end position="48"/>
    </location>
</feature>
<dbReference type="InterPro" id="IPR032818">
    <property type="entry name" value="DedA-like"/>
</dbReference>
<dbReference type="Proteomes" id="UP000228762">
    <property type="component" value="Unassembled WGS sequence"/>
</dbReference>
<gene>
    <name evidence="9" type="ORF">COW57_03625</name>
</gene>
<protein>
    <recommendedName>
        <fullName evidence="8">VTT domain-containing protein</fullName>
    </recommendedName>
</protein>
<comment type="similarity">
    <text evidence="2 7">Belongs to the DedA family.</text>
</comment>
<evidence type="ECO:0000256" key="3">
    <source>
        <dbReference type="ARBA" id="ARBA00022475"/>
    </source>
</evidence>
<evidence type="ECO:0000256" key="2">
    <source>
        <dbReference type="ARBA" id="ARBA00010792"/>
    </source>
</evidence>
<evidence type="ECO:0000256" key="6">
    <source>
        <dbReference type="ARBA" id="ARBA00023136"/>
    </source>
</evidence>
<evidence type="ECO:0000256" key="5">
    <source>
        <dbReference type="ARBA" id="ARBA00022989"/>
    </source>
</evidence>
<keyword evidence="3 7" id="KW-1003">Cell membrane</keyword>
<accession>A0A2M7EJI9</accession>
<keyword evidence="4 7" id="KW-0812">Transmembrane</keyword>
<dbReference type="PANTHER" id="PTHR30353">
    <property type="entry name" value="INNER MEMBRANE PROTEIN DEDA-RELATED"/>
    <property type="match status" value="1"/>
</dbReference>
<sequence>MEIIKYMFDFILHIDTHLGQIIAAYGVMTYAILFLIIFMETGLVFTPFLPGDSLLFAAGAFAALGSLNIALLLFLLFLAAVLGDTANYWIGHFFGKQIIAHPKIPIDEEHIKETQKFYKKHGGKTIIMARFIPLIRTFAPFVAGIGTMDYVQFLTFNIIGAALWVAVATLAGFFFGNIQRPSNLFVDIAFLRHGNFGNADDDSVGVADGFLDFQIPILPREEVLLVQPGVNPRDGFEGRE</sequence>
<dbReference type="PANTHER" id="PTHR30353:SF0">
    <property type="entry name" value="TRANSMEMBRANE PROTEIN"/>
    <property type="match status" value="1"/>
</dbReference>
<feature type="domain" description="VTT" evidence="8">
    <location>
        <begin position="49"/>
        <end position="172"/>
    </location>
</feature>
<organism evidence="9 10">
    <name type="scientific">Candidatus Roizmanbacteria bacterium CG17_big_fil_post_rev_8_21_14_2_50_39_7</name>
    <dbReference type="NCBI Taxonomy" id="1974858"/>
    <lineage>
        <taxon>Bacteria</taxon>
        <taxon>Candidatus Roizmaniibacteriota</taxon>
    </lineage>
</organism>
<dbReference type="GO" id="GO:0005886">
    <property type="term" value="C:plasma membrane"/>
    <property type="evidence" value="ECO:0007669"/>
    <property type="project" value="UniProtKB-SubCell"/>
</dbReference>
<dbReference type="AlphaFoldDB" id="A0A2M7EJI9"/>
<evidence type="ECO:0000313" key="10">
    <source>
        <dbReference type="Proteomes" id="UP000228762"/>
    </source>
</evidence>